<accession>A0A7Y8AK49</accession>
<sequence length="708" mass="79200">MNNAFIIGTGRCGTTYLAQILNAHSKVCVPPEMQCVFEYDTNGSRFYENIALGAIADAEAAADLLERSCPHDLARFFNFRDYCAGLTYPLSSIQDFFAGYYEAIAKSHNKEVLIEQTPWYGQRLDIMTQVFPSAKYIHVVRDGRDVALSFARTPWWFKKAELNLTRWATEIKKIAADAATLLSPENYLVVKYEHLVADTQAEVSRICDFLGITLEAAQLDPKGFIDYDSYCRFDMDNLSSAAYLAWKKNKGSSSSFQGSAYAWKQDKSSRFEHLPEHVKASLSLFGYDVPEEGKAASQNASPYYNVKLYVSSLEAKVADLSEAVGGRELTINDQSVHIRSVESELAVRAKRIVEFEQALKARGEHIAGLASTINDQTQHISSLDAELALRAGRTAALEKELTDRGQHIAGLNNTINEQIQHISGLDIELSQRAKLIADFEAELKAHARHISGLDQTIENLARSVEDHEADRLARIRQHSELTEEFAARADYICELNQLLDDQAKHIAALSAELAMRVEQYTAYEAEVIACGERKAILEQALADQAQHIQHLGSELALYSERLSEQETAAAVLKEHTVELDKTIGAQAQHIHRLEEAVSTAQEQKSVLEQTLLAREDHIVGLNDIGARMTQQVGELSAQLSMRLDRIGELEEQSNVKGAEIRGLQHDVMAQQATIDELRMDAQRLQESLDQLNASWCGRLQAFRQKFHK</sequence>
<reference evidence="3 4" key="1">
    <citation type="submission" date="2020-04" db="EMBL/GenBank/DDBJ databases">
        <title>Molecular characterization of pseudomonads from Agaricus bisporus reveal novel blotch 2 pathogens in Western Europe.</title>
        <authorList>
            <person name="Taparia T."/>
            <person name="Krijger M."/>
            <person name="Haynes E."/>
            <person name="Elpinstone J.G."/>
            <person name="Noble R."/>
            <person name="Van Der Wolf J."/>
        </authorList>
    </citation>
    <scope>NUCLEOTIDE SEQUENCE [LARGE SCALE GENOMIC DNA]</scope>
    <source>
        <strain evidence="3 4">IPO3746</strain>
    </source>
</reference>
<evidence type="ECO:0000313" key="4">
    <source>
        <dbReference type="Proteomes" id="UP000549134"/>
    </source>
</evidence>
<gene>
    <name evidence="3" type="ORF">HX787_06670</name>
</gene>
<dbReference type="SUPFAM" id="SSF52540">
    <property type="entry name" value="P-loop containing nucleoside triphosphate hydrolases"/>
    <property type="match status" value="1"/>
</dbReference>
<dbReference type="Pfam" id="PF13469">
    <property type="entry name" value="Sulfotransfer_3"/>
    <property type="match status" value="1"/>
</dbReference>
<evidence type="ECO:0000256" key="2">
    <source>
        <dbReference type="SAM" id="Coils"/>
    </source>
</evidence>
<dbReference type="InterPro" id="IPR027417">
    <property type="entry name" value="P-loop_NTPase"/>
</dbReference>
<dbReference type="Proteomes" id="UP000549134">
    <property type="component" value="Unassembled WGS sequence"/>
</dbReference>
<dbReference type="GeneID" id="55846479"/>
<name>A0A7Y8AK49_PSETO</name>
<keyword evidence="2" id="KW-0175">Coiled coil</keyword>
<dbReference type="PANTHER" id="PTHR12788:SF10">
    <property type="entry name" value="PROTEIN-TYROSINE SULFOTRANSFERASE"/>
    <property type="match status" value="1"/>
</dbReference>
<comment type="caution">
    <text evidence="3">The sequence shown here is derived from an EMBL/GenBank/DDBJ whole genome shotgun (WGS) entry which is preliminary data.</text>
</comment>
<keyword evidence="1 3" id="KW-0808">Transferase</keyword>
<protein>
    <submittedName>
        <fullName evidence="3">Sulfotransferase</fullName>
    </submittedName>
</protein>
<evidence type="ECO:0000256" key="1">
    <source>
        <dbReference type="ARBA" id="ARBA00022679"/>
    </source>
</evidence>
<dbReference type="InterPro" id="IPR026634">
    <property type="entry name" value="TPST-like"/>
</dbReference>
<dbReference type="RefSeq" id="WP_016973314.1">
    <property type="nucleotide sequence ID" value="NZ_CP020369.1"/>
</dbReference>
<proteinExistence type="predicted"/>
<dbReference type="EMBL" id="JACAQK010000006">
    <property type="protein sequence ID" value="NWD35532.1"/>
    <property type="molecule type" value="Genomic_DNA"/>
</dbReference>
<feature type="coiled-coil region" evidence="2">
    <location>
        <begin position="667"/>
        <end position="694"/>
    </location>
</feature>
<organism evidence="3 4">
    <name type="scientific">Pseudomonas tolaasii</name>
    <dbReference type="NCBI Taxonomy" id="29442"/>
    <lineage>
        <taxon>Bacteria</taxon>
        <taxon>Pseudomonadati</taxon>
        <taxon>Pseudomonadota</taxon>
        <taxon>Gammaproteobacteria</taxon>
        <taxon>Pseudomonadales</taxon>
        <taxon>Pseudomonadaceae</taxon>
        <taxon>Pseudomonas</taxon>
    </lineage>
</organism>
<dbReference type="Gene3D" id="3.40.50.300">
    <property type="entry name" value="P-loop containing nucleotide triphosphate hydrolases"/>
    <property type="match status" value="1"/>
</dbReference>
<dbReference type="GO" id="GO:0008476">
    <property type="term" value="F:protein-tyrosine sulfotransferase activity"/>
    <property type="evidence" value="ECO:0007669"/>
    <property type="project" value="InterPro"/>
</dbReference>
<dbReference type="AlphaFoldDB" id="A0A7Y8AK49"/>
<evidence type="ECO:0000313" key="3">
    <source>
        <dbReference type="EMBL" id="NWD35532.1"/>
    </source>
</evidence>
<dbReference type="PANTHER" id="PTHR12788">
    <property type="entry name" value="PROTEIN-TYROSINE SULFOTRANSFERASE 2"/>
    <property type="match status" value="1"/>
</dbReference>